<name>A0A2K1PHA4_9BACT</name>
<gene>
    <name evidence="1" type="ORF">X928_00880</name>
</gene>
<protein>
    <submittedName>
        <fullName evidence="1">Uncharacterized protein</fullName>
    </submittedName>
</protein>
<reference evidence="1 2" key="1">
    <citation type="submission" date="2013-12" db="EMBL/GenBank/DDBJ databases">
        <title>Comparative genomics of Petrotoga isolates.</title>
        <authorList>
            <person name="Nesbo C.L."/>
            <person name="Charchuk R."/>
            <person name="Chow K."/>
        </authorList>
    </citation>
    <scope>NUCLEOTIDE SEQUENCE [LARGE SCALE GENOMIC DNA]</scope>
    <source>
        <strain evidence="1 2">DSM 10691</strain>
    </source>
</reference>
<comment type="caution">
    <text evidence="1">The sequence shown here is derived from an EMBL/GenBank/DDBJ whole genome shotgun (WGS) entry which is preliminary data.</text>
</comment>
<dbReference type="RefSeq" id="WP_103065545.1">
    <property type="nucleotide sequence ID" value="NZ_AZRM01000007.1"/>
</dbReference>
<evidence type="ECO:0000313" key="2">
    <source>
        <dbReference type="Proteomes" id="UP000236199"/>
    </source>
</evidence>
<evidence type="ECO:0000313" key="1">
    <source>
        <dbReference type="EMBL" id="PNS02178.1"/>
    </source>
</evidence>
<sequence>MLKVSDYIDVKKKAEELGCNIPTSIALLPRNYEVAVTKEDLLHESTTSTVRTLWRQNNVIETPLEQSGEKFSFISENAFEWVGPTIFISAMLLSENPHLVSITLNVISNHLTEWFRGIPRDSRKSKLRIVTETKSGHYKKIEYEGPPEGLKDLPKIIREVHNE</sequence>
<accession>A0A2K1PHA4</accession>
<dbReference type="Proteomes" id="UP000236199">
    <property type="component" value="Unassembled WGS sequence"/>
</dbReference>
<dbReference type="AlphaFoldDB" id="A0A2K1PHA4"/>
<dbReference type="EMBL" id="AZRM01000007">
    <property type="protein sequence ID" value="PNS02178.1"/>
    <property type="molecule type" value="Genomic_DNA"/>
</dbReference>
<dbReference type="OrthoDB" id="1376147at2"/>
<organism evidence="1 2">
    <name type="scientific">Petrotoga miotherma DSM 10691</name>
    <dbReference type="NCBI Taxonomy" id="1434326"/>
    <lineage>
        <taxon>Bacteria</taxon>
        <taxon>Thermotogati</taxon>
        <taxon>Thermotogota</taxon>
        <taxon>Thermotogae</taxon>
        <taxon>Petrotogales</taxon>
        <taxon>Petrotogaceae</taxon>
        <taxon>Petrotoga</taxon>
    </lineage>
</organism>
<keyword evidence="2" id="KW-1185">Reference proteome</keyword>
<proteinExistence type="predicted"/>